<name>A0AAV0TH67_HYABA</name>
<gene>
    <name evidence="1" type="ORF">HBR001_LOCUS2639</name>
</gene>
<comment type="caution">
    <text evidence="1">The sequence shown here is derived from an EMBL/GenBank/DDBJ whole genome shotgun (WGS) entry which is preliminary data.</text>
</comment>
<keyword evidence="2" id="KW-1185">Reference proteome</keyword>
<evidence type="ECO:0008006" key="3">
    <source>
        <dbReference type="Google" id="ProtNLM"/>
    </source>
</evidence>
<proteinExistence type="predicted"/>
<dbReference type="EMBL" id="CANTFL010000376">
    <property type="protein sequence ID" value="CAI5721487.1"/>
    <property type="molecule type" value="Genomic_DNA"/>
</dbReference>
<evidence type="ECO:0000313" key="2">
    <source>
        <dbReference type="Proteomes" id="UP001162031"/>
    </source>
</evidence>
<organism evidence="1 2">
    <name type="scientific">Hyaloperonospora brassicae</name>
    <name type="common">Brassica downy mildew</name>
    <name type="synonym">Peronospora brassicae</name>
    <dbReference type="NCBI Taxonomy" id="162125"/>
    <lineage>
        <taxon>Eukaryota</taxon>
        <taxon>Sar</taxon>
        <taxon>Stramenopiles</taxon>
        <taxon>Oomycota</taxon>
        <taxon>Peronosporomycetes</taxon>
        <taxon>Peronosporales</taxon>
        <taxon>Peronosporaceae</taxon>
        <taxon>Hyaloperonospora</taxon>
    </lineage>
</organism>
<accession>A0AAV0TH67</accession>
<protein>
    <recommendedName>
        <fullName evidence="3">RxLR effector candidate protein</fullName>
    </recommendedName>
</protein>
<sequence>MRLSYLRAALVSYVLLDNADLASGIGQTKTVALGAAHEVDEPKHRLRPGYTRVNEVVETSYPSVEEVAKRWWNAIGDYLNLKTLRWTPDFSTRLHRDEELTGMSKKLGGLVFSAGMSTEQKTKALDALVKEYSYFWEKVAIFQMARKLPAINEEVIEAVEHQVFMKLETIGGVTHLYEKEPKYWSKKGKDLRASYLKEHKEEYDTWKEVMKELKNNN</sequence>
<dbReference type="AlphaFoldDB" id="A0AAV0TH67"/>
<reference evidence="1" key="1">
    <citation type="submission" date="2022-12" db="EMBL/GenBank/DDBJ databases">
        <authorList>
            <person name="Webb A."/>
        </authorList>
    </citation>
    <scope>NUCLEOTIDE SEQUENCE</scope>
    <source>
        <strain evidence="1">Hp1</strain>
    </source>
</reference>
<evidence type="ECO:0000313" key="1">
    <source>
        <dbReference type="EMBL" id="CAI5721487.1"/>
    </source>
</evidence>
<dbReference type="Proteomes" id="UP001162031">
    <property type="component" value="Unassembled WGS sequence"/>
</dbReference>